<dbReference type="AlphaFoldDB" id="A0A951QI71"/>
<dbReference type="Proteomes" id="UP000757435">
    <property type="component" value="Unassembled WGS sequence"/>
</dbReference>
<accession>A0A951QI71</accession>
<reference evidence="1" key="1">
    <citation type="submission" date="2021-05" db="EMBL/GenBank/DDBJ databases">
        <authorList>
            <person name="Pietrasiak N."/>
            <person name="Ward R."/>
            <person name="Stajich J.E."/>
            <person name="Kurbessoian T."/>
        </authorList>
    </citation>
    <scope>NUCLEOTIDE SEQUENCE</scope>
    <source>
        <strain evidence="1">UHER 2000/2452</strain>
    </source>
</reference>
<evidence type="ECO:0000313" key="1">
    <source>
        <dbReference type="EMBL" id="MBW4662220.1"/>
    </source>
</evidence>
<gene>
    <name evidence="1" type="ORF">KME15_26505</name>
</gene>
<reference evidence="1" key="2">
    <citation type="journal article" date="2022" name="Microbiol. Resour. Announc.">
        <title>Metagenome Sequencing to Explore Phylogenomics of Terrestrial Cyanobacteria.</title>
        <authorList>
            <person name="Ward R.D."/>
            <person name="Stajich J.E."/>
            <person name="Johansen J.R."/>
            <person name="Huntemann M."/>
            <person name="Clum A."/>
            <person name="Foster B."/>
            <person name="Foster B."/>
            <person name="Roux S."/>
            <person name="Palaniappan K."/>
            <person name="Varghese N."/>
            <person name="Mukherjee S."/>
            <person name="Reddy T.B.K."/>
            <person name="Daum C."/>
            <person name="Copeland A."/>
            <person name="Chen I.A."/>
            <person name="Ivanova N.N."/>
            <person name="Kyrpides N.C."/>
            <person name="Shapiro N."/>
            <person name="Eloe-Fadrosh E.A."/>
            <person name="Pietrasiak N."/>
        </authorList>
    </citation>
    <scope>NUCLEOTIDE SEQUENCE</scope>
    <source>
        <strain evidence="1">UHER 2000/2452</strain>
    </source>
</reference>
<sequence length="109" mass="12092">MERFLGALSITLLLSGWAAITQFQSPYQSPQNSVVQFAQAEAIPDRSQLIDILARVLKVNQSQAVHFSRDRFHHAQASRQVSVVSSQNMSPFGKIYGDIQTTLLGTFTP</sequence>
<evidence type="ECO:0000313" key="2">
    <source>
        <dbReference type="Proteomes" id="UP000757435"/>
    </source>
</evidence>
<dbReference type="EMBL" id="JAHHHD010000063">
    <property type="protein sequence ID" value="MBW4662220.1"/>
    <property type="molecule type" value="Genomic_DNA"/>
</dbReference>
<name>A0A951QI71_9CYAN</name>
<organism evidence="1 2">
    <name type="scientific">Drouetiella hepatica Uher 2000/2452</name>
    <dbReference type="NCBI Taxonomy" id="904376"/>
    <lineage>
        <taxon>Bacteria</taxon>
        <taxon>Bacillati</taxon>
        <taxon>Cyanobacteriota</taxon>
        <taxon>Cyanophyceae</taxon>
        <taxon>Oculatellales</taxon>
        <taxon>Oculatellaceae</taxon>
        <taxon>Drouetiella</taxon>
    </lineage>
</organism>
<protein>
    <submittedName>
        <fullName evidence="1">Uncharacterized protein</fullName>
    </submittedName>
</protein>
<comment type="caution">
    <text evidence="1">The sequence shown here is derived from an EMBL/GenBank/DDBJ whole genome shotgun (WGS) entry which is preliminary data.</text>
</comment>
<proteinExistence type="predicted"/>